<organism evidence="2 3">
    <name type="scientific">Octopus vulgaris</name>
    <name type="common">Common octopus</name>
    <dbReference type="NCBI Taxonomy" id="6645"/>
    <lineage>
        <taxon>Eukaryota</taxon>
        <taxon>Metazoa</taxon>
        <taxon>Spiralia</taxon>
        <taxon>Lophotrochozoa</taxon>
        <taxon>Mollusca</taxon>
        <taxon>Cephalopoda</taxon>
        <taxon>Coleoidea</taxon>
        <taxon>Octopodiformes</taxon>
        <taxon>Octopoda</taxon>
        <taxon>Incirrata</taxon>
        <taxon>Octopodidae</taxon>
        <taxon>Octopus</taxon>
    </lineage>
</organism>
<gene>
    <name evidence="2" type="ORF">OCTVUL_1B021306</name>
</gene>
<dbReference type="Pfam" id="PF10262">
    <property type="entry name" value="Rdx"/>
    <property type="match status" value="1"/>
</dbReference>
<dbReference type="InterPro" id="IPR011893">
    <property type="entry name" value="Selenoprotein_Rdx-typ"/>
</dbReference>
<dbReference type="Gene3D" id="3.40.30.10">
    <property type="entry name" value="Glutaredoxin"/>
    <property type="match status" value="1"/>
</dbReference>
<sequence length="72" mass="8112">MNTLRKDIQKEFPEAKVVDIVSKTFGAFEVSVNGQFIHSRIESGCNPIHEQILYILRDAKAGKPIPTISKKE</sequence>
<dbReference type="Proteomes" id="UP001162480">
    <property type="component" value="Chromosome 18"/>
</dbReference>
<dbReference type="SUPFAM" id="SSF52833">
    <property type="entry name" value="Thioredoxin-like"/>
    <property type="match status" value="1"/>
</dbReference>
<dbReference type="EMBL" id="OX597831">
    <property type="protein sequence ID" value="CAI9736224.1"/>
    <property type="molecule type" value="Genomic_DNA"/>
</dbReference>
<keyword evidence="1" id="KW-0676">Redox-active center</keyword>
<evidence type="ECO:0000313" key="2">
    <source>
        <dbReference type="EMBL" id="CAI9736224.1"/>
    </source>
</evidence>
<protein>
    <recommendedName>
        <fullName evidence="4">SelT/SelW/SelH family protein</fullName>
    </recommendedName>
</protein>
<evidence type="ECO:0000313" key="3">
    <source>
        <dbReference type="Proteomes" id="UP001162480"/>
    </source>
</evidence>
<evidence type="ECO:0000256" key="1">
    <source>
        <dbReference type="ARBA" id="ARBA00023284"/>
    </source>
</evidence>
<evidence type="ECO:0008006" key="4">
    <source>
        <dbReference type="Google" id="ProtNLM"/>
    </source>
</evidence>
<accession>A0AA36BL87</accession>
<dbReference type="NCBIfam" id="TIGR02174">
    <property type="entry name" value="CXXU_selWTH"/>
    <property type="match status" value="1"/>
</dbReference>
<name>A0AA36BL87_OCTVU</name>
<keyword evidence="3" id="KW-1185">Reference proteome</keyword>
<dbReference type="InterPro" id="IPR036249">
    <property type="entry name" value="Thioredoxin-like_sf"/>
</dbReference>
<proteinExistence type="predicted"/>
<dbReference type="AlphaFoldDB" id="A0AA36BL87"/>
<reference evidence="2" key="1">
    <citation type="submission" date="2023-08" db="EMBL/GenBank/DDBJ databases">
        <authorList>
            <person name="Alioto T."/>
            <person name="Alioto T."/>
            <person name="Gomez Garrido J."/>
        </authorList>
    </citation>
    <scope>NUCLEOTIDE SEQUENCE</scope>
</reference>